<keyword evidence="5 8" id="KW-0378">Hydrolase</keyword>
<dbReference type="EMBL" id="CM000842">
    <property type="protein sequence ID" value="KRH40011.1"/>
    <property type="molecule type" value="Genomic_DNA"/>
</dbReference>
<dbReference type="OMA" id="GIDIVHS"/>
<keyword evidence="11" id="KW-1185">Reference proteome</keyword>
<dbReference type="SUPFAM" id="SSF51126">
    <property type="entry name" value="Pectin lyase-like"/>
    <property type="match status" value="1"/>
</dbReference>
<dbReference type="SMR" id="A0A0R0IJR8"/>
<dbReference type="InterPro" id="IPR012334">
    <property type="entry name" value="Pectin_lyas_fold"/>
</dbReference>
<dbReference type="GO" id="GO:0004650">
    <property type="term" value="F:polygalacturonase activity"/>
    <property type="evidence" value="ECO:0007669"/>
    <property type="project" value="InterPro"/>
</dbReference>
<reference evidence="9" key="3">
    <citation type="submission" date="2018-07" db="EMBL/GenBank/DDBJ databases">
        <title>WGS assembly of Glycine max.</title>
        <authorList>
            <person name="Schmutz J."/>
            <person name="Cannon S."/>
            <person name="Schlueter J."/>
            <person name="Ma J."/>
            <person name="Mitros T."/>
            <person name="Nelson W."/>
            <person name="Hyten D."/>
            <person name="Song Q."/>
            <person name="Thelen J."/>
            <person name="Cheng J."/>
            <person name="Xu D."/>
            <person name="Hellsten U."/>
            <person name="May G."/>
            <person name="Yu Y."/>
            <person name="Sakurai T."/>
            <person name="Umezawa T."/>
            <person name="Bhattacharyya M."/>
            <person name="Sandhu D."/>
            <person name="Valliyodan B."/>
            <person name="Lindquist E."/>
            <person name="Peto M."/>
            <person name="Grant D."/>
            <person name="Shu S."/>
            <person name="Goodstein D."/>
            <person name="Barry K."/>
            <person name="Futrell-Griggs M."/>
            <person name="Abernathy B."/>
            <person name="Du J."/>
            <person name="Tian Z."/>
            <person name="Zhu L."/>
            <person name="Gill N."/>
            <person name="Joshi T."/>
            <person name="Libault M."/>
            <person name="Sethuraman A."/>
            <person name="Zhang X."/>
            <person name="Shinozaki K."/>
            <person name="Nguyen H."/>
            <person name="Wing R."/>
            <person name="Cregan P."/>
            <person name="Specht J."/>
            <person name="Grimwood J."/>
            <person name="Rokhsar D."/>
            <person name="Stacey G."/>
            <person name="Shoemaker R."/>
            <person name="Jackson S."/>
        </authorList>
    </citation>
    <scope>NUCLEOTIDE SEQUENCE</scope>
    <source>
        <tissue evidence="9">Callus</tissue>
    </source>
</reference>
<keyword evidence="6 8" id="KW-0326">Glycosidase</keyword>
<evidence type="ECO:0000256" key="7">
    <source>
        <dbReference type="ARBA" id="ARBA00023316"/>
    </source>
</evidence>
<keyword evidence="7" id="KW-0961">Cell wall biogenesis/degradation</keyword>
<evidence type="ECO:0000256" key="1">
    <source>
        <dbReference type="ARBA" id="ARBA00004191"/>
    </source>
</evidence>
<dbReference type="InterPro" id="IPR000743">
    <property type="entry name" value="Glyco_hydro_28"/>
</dbReference>
<dbReference type="InterPro" id="IPR011050">
    <property type="entry name" value="Pectin_lyase_fold/virulence"/>
</dbReference>
<evidence type="ECO:0000256" key="8">
    <source>
        <dbReference type="RuleBase" id="RU361169"/>
    </source>
</evidence>
<dbReference type="Proteomes" id="UP000008827">
    <property type="component" value="Chromosome 9"/>
</dbReference>
<evidence type="ECO:0000313" key="11">
    <source>
        <dbReference type="Proteomes" id="UP000008827"/>
    </source>
</evidence>
<accession>A0A0R0IJR8</accession>
<name>A0A0R0IJR8_SOYBN</name>
<protein>
    <recommendedName>
        <fullName evidence="12">Polygalacturonase</fullName>
    </recommendedName>
</protein>
<reference evidence="10" key="2">
    <citation type="submission" date="2018-02" db="UniProtKB">
        <authorList>
            <consortium name="EnsemblPlants"/>
        </authorList>
    </citation>
    <scope>IDENTIFICATION</scope>
    <source>
        <strain evidence="10">Williams 82</strain>
    </source>
</reference>
<organism evidence="9">
    <name type="scientific">Glycine max</name>
    <name type="common">Soybean</name>
    <name type="synonym">Glycine hispida</name>
    <dbReference type="NCBI Taxonomy" id="3847"/>
    <lineage>
        <taxon>Eukaryota</taxon>
        <taxon>Viridiplantae</taxon>
        <taxon>Streptophyta</taxon>
        <taxon>Embryophyta</taxon>
        <taxon>Tracheophyta</taxon>
        <taxon>Spermatophyta</taxon>
        <taxon>Magnoliopsida</taxon>
        <taxon>eudicotyledons</taxon>
        <taxon>Gunneridae</taxon>
        <taxon>Pentapetalae</taxon>
        <taxon>rosids</taxon>
        <taxon>fabids</taxon>
        <taxon>Fabales</taxon>
        <taxon>Fabaceae</taxon>
        <taxon>Papilionoideae</taxon>
        <taxon>50 kb inversion clade</taxon>
        <taxon>NPAAA clade</taxon>
        <taxon>indigoferoid/millettioid clade</taxon>
        <taxon>Phaseoleae</taxon>
        <taxon>Glycine</taxon>
        <taxon>Glycine subgen. Soja</taxon>
    </lineage>
</organism>
<dbReference type="AlphaFoldDB" id="A0A0R0IJR8"/>
<dbReference type="PANTHER" id="PTHR31375">
    <property type="match status" value="1"/>
</dbReference>
<gene>
    <name evidence="9" type="ORF">GLYMA_09G233100</name>
</gene>
<dbReference type="STRING" id="3847.A0A0R0IJR8"/>
<evidence type="ECO:0000313" key="10">
    <source>
        <dbReference type="EnsemblPlants" id="KRH40011"/>
    </source>
</evidence>
<evidence type="ECO:0000256" key="6">
    <source>
        <dbReference type="ARBA" id="ARBA00023295"/>
    </source>
</evidence>
<evidence type="ECO:0000256" key="2">
    <source>
        <dbReference type="ARBA" id="ARBA00008834"/>
    </source>
</evidence>
<sequence>MDGLIIDGGGRIDGGGSDWWNSCKLTGTCHLNSARNHISINNSNLTEIFNITAPKDSPNIDGIDISESCYILIQHSTIATGDDCIAINSGASCINIIGVTCGPGHVKHVHLTNYNFKGTDKGRRIKTWPGGCGYAGNISFEHIVLINTKNRIIIDQDYESEQKEDRKQTSEVQISGVTYRYVNGTSDGETAINLNCGGGAGAGCTDIFMDVVNITSASSGSNVLASCNNAHGVAASTSPPVSCLS</sequence>
<dbReference type="Gene3D" id="2.160.20.10">
    <property type="entry name" value="Single-stranded right-handed beta-helix, Pectin lyase-like"/>
    <property type="match status" value="1"/>
</dbReference>
<comment type="similarity">
    <text evidence="2 8">Belongs to the glycosyl hydrolase 28 family.</text>
</comment>
<dbReference type="GO" id="GO:0071555">
    <property type="term" value="P:cell wall organization"/>
    <property type="evidence" value="ECO:0007669"/>
    <property type="project" value="UniProtKB-KW"/>
</dbReference>
<evidence type="ECO:0000256" key="5">
    <source>
        <dbReference type="ARBA" id="ARBA00022801"/>
    </source>
</evidence>
<keyword evidence="3" id="KW-0134">Cell wall</keyword>
<evidence type="ECO:0000313" key="9">
    <source>
        <dbReference type="EMBL" id="KRH40011.1"/>
    </source>
</evidence>
<reference evidence="9 10" key="1">
    <citation type="journal article" date="2010" name="Nature">
        <title>Genome sequence of the palaeopolyploid soybean.</title>
        <authorList>
            <person name="Schmutz J."/>
            <person name="Cannon S.B."/>
            <person name="Schlueter J."/>
            <person name="Ma J."/>
            <person name="Mitros T."/>
            <person name="Nelson W."/>
            <person name="Hyten D.L."/>
            <person name="Song Q."/>
            <person name="Thelen J.J."/>
            <person name="Cheng J."/>
            <person name="Xu D."/>
            <person name="Hellsten U."/>
            <person name="May G.D."/>
            <person name="Yu Y."/>
            <person name="Sakurai T."/>
            <person name="Umezawa T."/>
            <person name="Bhattacharyya M.K."/>
            <person name="Sandhu D."/>
            <person name="Valliyodan B."/>
            <person name="Lindquist E."/>
            <person name="Peto M."/>
            <person name="Grant D."/>
            <person name="Shu S."/>
            <person name="Goodstein D."/>
            <person name="Barry K."/>
            <person name="Futrell-Griggs M."/>
            <person name="Abernathy B."/>
            <person name="Du J."/>
            <person name="Tian Z."/>
            <person name="Zhu L."/>
            <person name="Gill N."/>
            <person name="Joshi T."/>
            <person name="Libault M."/>
            <person name="Sethuraman A."/>
            <person name="Zhang X.-C."/>
            <person name="Shinozaki K."/>
            <person name="Nguyen H.T."/>
            <person name="Wing R.A."/>
            <person name="Cregan P."/>
            <person name="Specht J."/>
            <person name="Grimwood J."/>
            <person name="Rokhsar D."/>
            <person name="Stacey G."/>
            <person name="Shoemaker R.C."/>
            <person name="Jackson S.A."/>
        </authorList>
    </citation>
    <scope>NUCLEOTIDE SEQUENCE</scope>
    <source>
        <strain evidence="10">cv. Williams 82</strain>
        <tissue evidence="9">Callus</tissue>
    </source>
</reference>
<evidence type="ECO:0000256" key="3">
    <source>
        <dbReference type="ARBA" id="ARBA00022512"/>
    </source>
</evidence>
<dbReference type="InParanoid" id="A0A0R0IJR8"/>
<comment type="subcellular location">
    <subcellularLocation>
        <location evidence="1">Secreted</location>
        <location evidence="1">Cell wall</location>
    </subcellularLocation>
</comment>
<dbReference type="Gramene" id="KRH40011">
    <property type="protein sequence ID" value="KRH40011"/>
    <property type="gene ID" value="GLYMA_09G233100"/>
</dbReference>
<dbReference type="Pfam" id="PF00295">
    <property type="entry name" value="Glyco_hydro_28"/>
    <property type="match status" value="1"/>
</dbReference>
<keyword evidence="4" id="KW-0964">Secreted</keyword>
<evidence type="ECO:0000256" key="4">
    <source>
        <dbReference type="ARBA" id="ARBA00022525"/>
    </source>
</evidence>
<dbReference type="GO" id="GO:0005975">
    <property type="term" value="P:carbohydrate metabolic process"/>
    <property type="evidence" value="ECO:0007669"/>
    <property type="project" value="InterPro"/>
</dbReference>
<dbReference type="EnsemblPlants" id="KRH40011">
    <property type="protein sequence ID" value="KRH40011"/>
    <property type="gene ID" value="GLYMA_09G233100"/>
</dbReference>
<proteinExistence type="inferred from homology"/>
<evidence type="ECO:0008006" key="12">
    <source>
        <dbReference type="Google" id="ProtNLM"/>
    </source>
</evidence>
<dbReference type="FunCoup" id="A0A0R0IJR8">
    <property type="interactions" value="155"/>
</dbReference>